<dbReference type="AlphaFoldDB" id="A0A370KQC8"/>
<comment type="caution">
    <text evidence="1">The sequence shown here is derived from an EMBL/GenBank/DDBJ whole genome shotgun (WGS) entry which is preliminary data.</text>
</comment>
<accession>A0A370KQC8</accession>
<dbReference type="Proteomes" id="UP000254939">
    <property type="component" value="Unassembled WGS sequence"/>
</dbReference>
<organism evidence="1 2">
    <name type="scientific">Rhizobium grahamii</name>
    <dbReference type="NCBI Taxonomy" id="1120045"/>
    <lineage>
        <taxon>Bacteria</taxon>
        <taxon>Pseudomonadati</taxon>
        <taxon>Pseudomonadota</taxon>
        <taxon>Alphaproteobacteria</taxon>
        <taxon>Hyphomicrobiales</taxon>
        <taxon>Rhizobiaceae</taxon>
        <taxon>Rhizobium/Agrobacterium group</taxon>
        <taxon>Rhizobium</taxon>
    </lineage>
</organism>
<dbReference type="Gene3D" id="6.10.250.730">
    <property type="match status" value="1"/>
</dbReference>
<dbReference type="OrthoDB" id="8382678at2"/>
<reference evidence="1 2" key="1">
    <citation type="submission" date="2017-03" db="EMBL/GenBank/DDBJ databases">
        <title>Genome analysis of Rhizobial strains effectives or ineffectives for nitrogen fixation isolated from bean seeds.</title>
        <authorList>
            <person name="Peralta H."/>
            <person name="Aguilar-Vera A."/>
            <person name="Mora Y."/>
            <person name="Vargas-Lagunas C."/>
            <person name="Girard L."/>
            <person name="Mora J."/>
        </authorList>
    </citation>
    <scope>NUCLEOTIDE SEQUENCE [LARGE SCALE GENOMIC DNA]</scope>
    <source>
        <strain evidence="1 2">CCGM3</strain>
    </source>
</reference>
<evidence type="ECO:0008006" key="3">
    <source>
        <dbReference type="Google" id="ProtNLM"/>
    </source>
</evidence>
<name>A0A370KQC8_9HYPH</name>
<dbReference type="EMBL" id="NAAC01000015">
    <property type="protein sequence ID" value="RDJ11565.1"/>
    <property type="molecule type" value="Genomic_DNA"/>
</dbReference>
<gene>
    <name evidence="1" type="ORF">B5K06_14630</name>
</gene>
<evidence type="ECO:0000313" key="1">
    <source>
        <dbReference type="EMBL" id="RDJ11565.1"/>
    </source>
</evidence>
<proteinExistence type="predicted"/>
<protein>
    <recommendedName>
        <fullName evidence="3">DUF982 domain-containing protein</fullName>
    </recommendedName>
</protein>
<evidence type="ECO:0000313" key="2">
    <source>
        <dbReference type="Proteomes" id="UP000254939"/>
    </source>
</evidence>
<dbReference type="Pfam" id="PF06169">
    <property type="entry name" value="DUF982"/>
    <property type="match status" value="1"/>
</dbReference>
<sequence length="70" mass="7681">MLARTGKNGALEFIGTAEEALRKLRSNWPRPGPAFALAVESCQDVVRSWAPSYLARIAFEEAVREAGLHP</sequence>
<dbReference type="InterPro" id="IPR010385">
    <property type="entry name" value="DUF982"/>
</dbReference>